<evidence type="ECO:0000256" key="5">
    <source>
        <dbReference type="ARBA" id="ARBA00023157"/>
    </source>
</evidence>
<sequence length="104" mass="11405">MVKHINSEELETLLKGEKPVVCDFWATWCGPCRMLAPVFEEVSEQFADKAVFVKVDVDENESAAAKYGISSIPNVILFKDGKPAASNLGFVPAAALEEFVKDNL</sequence>
<dbReference type="NCBIfam" id="TIGR01068">
    <property type="entry name" value="thioredoxin"/>
    <property type="match status" value="1"/>
</dbReference>
<feature type="disulfide bond" description="Redox-active" evidence="10">
    <location>
        <begin position="29"/>
        <end position="32"/>
    </location>
</feature>
<name>A0A9D1SGW9_9FIRM</name>
<evidence type="ECO:0000256" key="10">
    <source>
        <dbReference type="PIRSR" id="PIRSR000077-4"/>
    </source>
</evidence>
<proteinExistence type="inferred from homology"/>
<comment type="similarity">
    <text evidence="1 8">Belongs to the thioredoxin family.</text>
</comment>
<dbReference type="EMBL" id="DVMZ01000104">
    <property type="protein sequence ID" value="HIU59242.1"/>
    <property type="molecule type" value="Genomic_DNA"/>
</dbReference>
<dbReference type="InterPro" id="IPR036249">
    <property type="entry name" value="Thioredoxin-like_sf"/>
</dbReference>
<comment type="caution">
    <text evidence="12">The sequence shown here is derived from an EMBL/GenBank/DDBJ whole genome shotgun (WGS) entry which is preliminary data.</text>
</comment>
<evidence type="ECO:0000256" key="9">
    <source>
        <dbReference type="PIRSR" id="PIRSR000077-1"/>
    </source>
</evidence>
<dbReference type="PANTHER" id="PTHR45663">
    <property type="entry name" value="GEO12009P1"/>
    <property type="match status" value="1"/>
</dbReference>
<evidence type="ECO:0000256" key="3">
    <source>
        <dbReference type="ARBA" id="ARBA00022448"/>
    </source>
</evidence>
<dbReference type="InterPro" id="IPR005746">
    <property type="entry name" value="Thioredoxin"/>
</dbReference>
<dbReference type="PROSITE" id="PS51352">
    <property type="entry name" value="THIOREDOXIN_2"/>
    <property type="match status" value="1"/>
</dbReference>
<dbReference type="PANTHER" id="PTHR45663:SF11">
    <property type="entry name" value="GEO12009P1"/>
    <property type="match status" value="1"/>
</dbReference>
<dbReference type="SUPFAM" id="SSF52833">
    <property type="entry name" value="Thioredoxin-like"/>
    <property type="match status" value="1"/>
</dbReference>
<feature type="domain" description="Thioredoxin" evidence="11">
    <location>
        <begin position="1"/>
        <end position="104"/>
    </location>
</feature>
<evidence type="ECO:0000256" key="6">
    <source>
        <dbReference type="ARBA" id="ARBA00023284"/>
    </source>
</evidence>
<keyword evidence="3" id="KW-0813">Transport</keyword>
<accession>A0A9D1SGW9</accession>
<keyword evidence="4" id="KW-0249">Electron transport</keyword>
<feature type="active site" description="Nucleophile" evidence="9">
    <location>
        <position position="32"/>
    </location>
</feature>
<feature type="site" description="Deprotonates C-terminal active site Cys" evidence="9">
    <location>
        <position position="23"/>
    </location>
</feature>
<dbReference type="FunFam" id="3.40.30.10:FF:000001">
    <property type="entry name" value="Thioredoxin"/>
    <property type="match status" value="1"/>
</dbReference>
<dbReference type="Pfam" id="PF00085">
    <property type="entry name" value="Thioredoxin"/>
    <property type="match status" value="1"/>
</dbReference>
<evidence type="ECO:0000256" key="8">
    <source>
        <dbReference type="PIRNR" id="PIRNR000077"/>
    </source>
</evidence>
<dbReference type="Gene3D" id="3.40.30.10">
    <property type="entry name" value="Glutaredoxin"/>
    <property type="match status" value="1"/>
</dbReference>
<protein>
    <recommendedName>
        <fullName evidence="2 7">Thioredoxin</fullName>
    </recommendedName>
</protein>
<keyword evidence="5 10" id="KW-1015">Disulfide bond</keyword>
<feature type="active site" description="Nucleophile" evidence="9">
    <location>
        <position position="29"/>
    </location>
</feature>
<dbReference type="InterPro" id="IPR013766">
    <property type="entry name" value="Thioredoxin_domain"/>
</dbReference>
<dbReference type="AlphaFoldDB" id="A0A9D1SGW9"/>
<reference evidence="12" key="1">
    <citation type="submission" date="2020-10" db="EMBL/GenBank/DDBJ databases">
        <authorList>
            <person name="Gilroy R."/>
        </authorList>
    </citation>
    <scope>NUCLEOTIDE SEQUENCE</scope>
    <source>
        <strain evidence="12">11687</strain>
    </source>
</reference>
<evidence type="ECO:0000256" key="2">
    <source>
        <dbReference type="ARBA" id="ARBA00020570"/>
    </source>
</evidence>
<evidence type="ECO:0000259" key="11">
    <source>
        <dbReference type="PROSITE" id="PS51352"/>
    </source>
</evidence>
<dbReference type="PRINTS" id="PR00421">
    <property type="entry name" value="THIOREDOXIN"/>
</dbReference>
<evidence type="ECO:0000256" key="7">
    <source>
        <dbReference type="NCBIfam" id="TIGR01068"/>
    </source>
</evidence>
<gene>
    <name evidence="12" type="primary">trxA</name>
    <name evidence="12" type="ORF">IAC57_03970</name>
</gene>
<dbReference type="GO" id="GO:0005737">
    <property type="term" value="C:cytoplasm"/>
    <property type="evidence" value="ECO:0007669"/>
    <property type="project" value="TreeGrafter"/>
</dbReference>
<evidence type="ECO:0000256" key="1">
    <source>
        <dbReference type="ARBA" id="ARBA00008987"/>
    </source>
</evidence>
<dbReference type="Proteomes" id="UP000824081">
    <property type="component" value="Unassembled WGS sequence"/>
</dbReference>
<organism evidence="12 13">
    <name type="scientific">Candidatus Scatosoma pullistercoris</name>
    <dbReference type="NCBI Taxonomy" id="2840934"/>
    <lineage>
        <taxon>Bacteria</taxon>
        <taxon>Bacillati</taxon>
        <taxon>Bacillota</taxon>
        <taxon>Clostridia</taxon>
        <taxon>Candidatus Scatosoma</taxon>
    </lineage>
</organism>
<reference evidence="12" key="2">
    <citation type="journal article" date="2021" name="PeerJ">
        <title>Extensive microbial diversity within the chicken gut microbiome revealed by metagenomics and culture.</title>
        <authorList>
            <person name="Gilroy R."/>
            <person name="Ravi A."/>
            <person name="Getino M."/>
            <person name="Pursley I."/>
            <person name="Horton D.L."/>
            <person name="Alikhan N.F."/>
            <person name="Baker D."/>
            <person name="Gharbi K."/>
            <person name="Hall N."/>
            <person name="Watson M."/>
            <person name="Adriaenssens E.M."/>
            <person name="Foster-Nyarko E."/>
            <person name="Jarju S."/>
            <person name="Secka A."/>
            <person name="Antonio M."/>
            <person name="Oren A."/>
            <person name="Chaudhuri R.R."/>
            <person name="La Ragione R."/>
            <person name="Hildebrand F."/>
            <person name="Pallen M.J."/>
        </authorList>
    </citation>
    <scope>NUCLEOTIDE SEQUENCE</scope>
    <source>
        <strain evidence="12">11687</strain>
    </source>
</reference>
<evidence type="ECO:0000313" key="12">
    <source>
        <dbReference type="EMBL" id="HIU59242.1"/>
    </source>
</evidence>
<dbReference type="CDD" id="cd02947">
    <property type="entry name" value="TRX_family"/>
    <property type="match status" value="1"/>
</dbReference>
<evidence type="ECO:0000256" key="4">
    <source>
        <dbReference type="ARBA" id="ARBA00022982"/>
    </source>
</evidence>
<feature type="site" description="Contributes to redox potential value" evidence="9">
    <location>
        <position position="30"/>
    </location>
</feature>
<keyword evidence="6 10" id="KW-0676">Redox-active center</keyword>
<evidence type="ECO:0000313" key="13">
    <source>
        <dbReference type="Proteomes" id="UP000824081"/>
    </source>
</evidence>
<feature type="site" description="Contributes to redox potential value" evidence="9">
    <location>
        <position position="31"/>
    </location>
</feature>
<dbReference type="PIRSF" id="PIRSF000077">
    <property type="entry name" value="Thioredoxin"/>
    <property type="match status" value="1"/>
</dbReference>
<dbReference type="GO" id="GO:0015035">
    <property type="term" value="F:protein-disulfide reductase activity"/>
    <property type="evidence" value="ECO:0007669"/>
    <property type="project" value="UniProtKB-UniRule"/>
</dbReference>